<reference evidence="13" key="1">
    <citation type="journal article" date="2010" name="Nature">
        <title>The Amphimedon queenslandica genome and the evolution of animal complexity.</title>
        <authorList>
            <person name="Srivastava M."/>
            <person name="Simakov O."/>
            <person name="Chapman J."/>
            <person name="Fahey B."/>
            <person name="Gauthier M.E."/>
            <person name="Mitros T."/>
            <person name="Richards G.S."/>
            <person name="Conaco C."/>
            <person name="Dacre M."/>
            <person name="Hellsten U."/>
            <person name="Larroux C."/>
            <person name="Putnam N.H."/>
            <person name="Stanke M."/>
            <person name="Adamska M."/>
            <person name="Darling A."/>
            <person name="Degnan S.M."/>
            <person name="Oakley T.H."/>
            <person name="Plachetzki D.C."/>
            <person name="Zhai Y."/>
            <person name="Adamski M."/>
            <person name="Calcino A."/>
            <person name="Cummins S.F."/>
            <person name="Goodstein D.M."/>
            <person name="Harris C."/>
            <person name="Jackson D.J."/>
            <person name="Leys S.P."/>
            <person name="Shu S."/>
            <person name="Woodcroft B.J."/>
            <person name="Vervoort M."/>
            <person name="Kosik K.S."/>
            <person name="Manning G."/>
            <person name="Degnan B.M."/>
            <person name="Rokhsar D.S."/>
        </authorList>
    </citation>
    <scope>NUCLEOTIDE SEQUENCE [LARGE SCALE GENOMIC DNA]</scope>
</reference>
<dbReference type="RefSeq" id="XP_019853336.1">
    <property type="nucleotide sequence ID" value="XM_019997777.1"/>
</dbReference>
<evidence type="ECO:0000256" key="1">
    <source>
        <dbReference type="ARBA" id="ARBA00012513"/>
    </source>
</evidence>
<dbReference type="InterPro" id="IPR011009">
    <property type="entry name" value="Kinase-like_dom_sf"/>
</dbReference>
<feature type="region of interest" description="Disordered" evidence="10">
    <location>
        <begin position="240"/>
        <end position="444"/>
    </location>
</feature>
<dbReference type="SMART" id="SM00220">
    <property type="entry name" value="S_TKc"/>
    <property type="match status" value="1"/>
</dbReference>
<sequence>MASKIAGLYDMEDTLGSGHFAVVKSARHVFTGLRVAVKVIDKTKLDDVSKTHLYQEVRCMKLVSHPCIIRLYEVIDTQTKLYLIEELGDGGDLYDFIMKHPNGVNEDLGRCIFRQTVSAIQYCHQLHVVHRDLKPENLVFCQTASNNVCIKLTDFGLSRTFMPGEMIESSCGSLEYSAPEILLGDFYDPPKGSVVDPLTLPSINLPDIPSEEVHYILERMEAGGYGSTESILDLKLNPAGGSYKSHGHAETGVLLPRRRTTPEEPVTSKARSSSSPTHLTKSPYQNPNYTSPRLGVGGEQVSNTNTRKPLFPIQSVAEDSTGLSETDSQSTLDLPPPPPRMRHLSACEEEGESDEVIVDGMRSQSPLPSPRSRRLLSARSSPNLAKSVSRSDFSDEEDDDDIMDLSTVPRSHPTHPSPLASPHLSYSRLSPTHSQGYSSDEESLSHTLLYDGRRKRSSKRIRYNKALHPLVRVDSASSDDGSFNDKHLRHSLPKFGKDKLRKMLPYRSTPSTPAEGSGSESFTDMLAVRMRSSSGGGRPRCNSARTDSSLSDTNELSFQIHERLELSDGEELDKPDEP</sequence>
<feature type="region of interest" description="Disordered" evidence="10">
    <location>
        <begin position="505"/>
        <end position="555"/>
    </location>
</feature>
<evidence type="ECO:0000313" key="13">
    <source>
        <dbReference type="Proteomes" id="UP000007879"/>
    </source>
</evidence>
<evidence type="ECO:0000256" key="3">
    <source>
        <dbReference type="ARBA" id="ARBA00022679"/>
    </source>
</evidence>
<dbReference type="EnsemblMetazoa" id="XM_019997777.1">
    <property type="protein sequence ID" value="XP_019853336.1"/>
    <property type="gene ID" value="LOC100638392"/>
</dbReference>
<dbReference type="Pfam" id="PF00069">
    <property type="entry name" value="Pkinase"/>
    <property type="match status" value="1"/>
</dbReference>
<keyword evidence="3" id="KW-0808">Transferase</keyword>
<dbReference type="GO" id="GO:0005524">
    <property type="term" value="F:ATP binding"/>
    <property type="evidence" value="ECO:0007669"/>
    <property type="project" value="UniProtKB-UniRule"/>
</dbReference>
<evidence type="ECO:0000259" key="11">
    <source>
        <dbReference type="PROSITE" id="PS50011"/>
    </source>
</evidence>
<feature type="compositionally biased region" description="Acidic residues" evidence="10">
    <location>
        <begin position="347"/>
        <end position="357"/>
    </location>
</feature>
<evidence type="ECO:0000256" key="10">
    <source>
        <dbReference type="SAM" id="MobiDB-lite"/>
    </source>
</evidence>
<name>A0AAN0J9D3_AMPQE</name>
<evidence type="ECO:0000256" key="5">
    <source>
        <dbReference type="ARBA" id="ARBA00022777"/>
    </source>
</evidence>
<feature type="binding site" evidence="9">
    <location>
        <position position="38"/>
    </location>
    <ligand>
        <name>ATP</name>
        <dbReference type="ChEBI" id="CHEBI:30616"/>
    </ligand>
</feature>
<feature type="compositionally biased region" description="Polar residues" evidence="10">
    <location>
        <begin position="317"/>
        <end position="332"/>
    </location>
</feature>
<dbReference type="PANTHER" id="PTHR24346">
    <property type="entry name" value="MAP/MICROTUBULE AFFINITY-REGULATING KINASE"/>
    <property type="match status" value="1"/>
</dbReference>
<dbReference type="PROSITE" id="PS00108">
    <property type="entry name" value="PROTEIN_KINASE_ST"/>
    <property type="match status" value="1"/>
</dbReference>
<keyword evidence="4 9" id="KW-0547">Nucleotide-binding</keyword>
<proteinExistence type="predicted"/>
<dbReference type="FunFam" id="3.30.200.20:FF:000003">
    <property type="entry name" value="Non-specific serine/threonine protein kinase"/>
    <property type="match status" value="1"/>
</dbReference>
<dbReference type="InterPro" id="IPR000719">
    <property type="entry name" value="Prot_kinase_dom"/>
</dbReference>
<keyword evidence="5" id="KW-0418">Kinase</keyword>
<dbReference type="PROSITE" id="PS50011">
    <property type="entry name" value="PROTEIN_KINASE_DOM"/>
    <property type="match status" value="1"/>
</dbReference>
<evidence type="ECO:0000256" key="8">
    <source>
        <dbReference type="ARBA" id="ARBA00048679"/>
    </source>
</evidence>
<evidence type="ECO:0000256" key="6">
    <source>
        <dbReference type="ARBA" id="ARBA00022840"/>
    </source>
</evidence>
<comment type="catalytic activity">
    <reaction evidence="8">
        <text>L-seryl-[protein] + ATP = O-phospho-L-seryl-[protein] + ADP + H(+)</text>
        <dbReference type="Rhea" id="RHEA:17989"/>
        <dbReference type="Rhea" id="RHEA-COMP:9863"/>
        <dbReference type="Rhea" id="RHEA-COMP:11604"/>
        <dbReference type="ChEBI" id="CHEBI:15378"/>
        <dbReference type="ChEBI" id="CHEBI:29999"/>
        <dbReference type="ChEBI" id="CHEBI:30616"/>
        <dbReference type="ChEBI" id="CHEBI:83421"/>
        <dbReference type="ChEBI" id="CHEBI:456216"/>
        <dbReference type="EC" id="2.7.11.1"/>
    </reaction>
</comment>
<evidence type="ECO:0000313" key="12">
    <source>
        <dbReference type="EnsemblMetazoa" id="XP_019853336.1"/>
    </source>
</evidence>
<evidence type="ECO:0000256" key="9">
    <source>
        <dbReference type="PROSITE-ProRule" id="PRU10141"/>
    </source>
</evidence>
<feature type="compositionally biased region" description="Acidic residues" evidence="10">
    <location>
        <begin position="394"/>
        <end position="403"/>
    </location>
</feature>
<dbReference type="GeneID" id="100638392"/>
<dbReference type="GO" id="GO:0005737">
    <property type="term" value="C:cytoplasm"/>
    <property type="evidence" value="ECO:0007669"/>
    <property type="project" value="TreeGrafter"/>
</dbReference>
<feature type="domain" description="Protein kinase" evidence="11">
    <location>
        <begin position="9"/>
        <end position="311"/>
    </location>
</feature>
<evidence type="ECO:0000256" key="2">
    <source>
        <dbReference type="ARBA" id="ARBA00022527"/>
    </source>
</evidence>
<dbReference type="KEGG" id="aqu:100638392"/>
<dbReference type="PROSITE" id="PS00107">
    <property type="entry name" value="PROTEIN_KINASE_ATP"/>
    <property type="match status" value="1"/>
</dbReference>
<dbReference type="AlphaFoldDB" id="A0AAN0J9D3"/>
<dbReference type="Proteomes" id="UP000007879">
    <property type="component" value="Unassembled WGS sequence"/>
</dbReference>
<dbReference type="GO" id="GO:0004674">
    <property type="term" value="F:protein serine/threonine kinase activity"/>
    <property type="evidence" value="ECO:0007669"/>
    <property type="project" value="UniProtKB-KW"/>
</dbReference>
<dbReference type="InterPro" id="IPR008271">
    <property type="entry name" value="Ser/Thr_kinase_AS"/>
</dbReference>
<dbReference type="Gene3D" id="1.10.510.10">
    <property type="entry name" value="Transferase(Phosphotransferase) domain 1"/>
    <property type="match status" value="1"/>
</dbReference>
<feature type="compositionally biased region" description="Polar residues" evidence="10">
    <location>
        <begin position="508"/>
        <end position="522"/>
    </location>
</feature>
<reference evidence="12" key="2">
    <citation type="submission" date="2024-06" db="UniProtKB">
        <authorList>
            <consortium name="EnsemblMetazoa"/>
        </authorList>
    </citation>
    <scope>IDENTIFICATION</scope>
</reference>
<feature type="compositionally biased region" description="Polar residues" evidence="10">
    <location>
        <begin position="269"/>
        <end position="291"/>
    </location>
</feature>
<comment type="catalytic activity">
    <reaction evidence="7">
        <text>L-threonyl-[protein] + ATP = O-phospho-L-threonyl-[protein] + ADP + H(+)</text>
        <dbReference type="Rhea" id="RHEA:46608"/>
        <dbReference type="Rhea" id="RHEA-COMP:11060"/>
        <dbReference type="Rhea" id="RHEA-COMP:11605"/>
        <dbReference type="ChEBI" id="CHEBI:15378"/>
        <dbReference type="ChEBI" id="CHEBI:30013"/>
        <dbReference type="ChEBI" id="CHEBI:30616"/>
        <dbReference type="ChEBI" id="CHEBI:61977"/>
        <dbReference type="ChEBI" id="CHEBI:456216"/>
        <dbReference type="EC" id="2.7.11.1"/>
    </reaction>
</comment>
<dbReference type="InterPro" id="IPR017441">
    <property type="entry name" value="Protein_kinase_ATP_BS"/>
</dbReference>
<keyword evidence="13" id="KW-1185">Reference proteome</keyword>
<feature type="compositionally biased region" description="Polar residues" evidence="10">
    <location>
        <begin position="543"/>
        <end position="555"/>
    </location>
</feature>
<evidence type="ECO:0000256" key="4">
    <source>
        <dbReference type="ARBA" id="ARBA00022741"/>
    </source>
</evidence>
<dbReference type="EC" id="2.7.11.1" evidence="1"/>
<keyword evidence="6 9" id="KW-0067">ATP-binding</keyword>
<accession>A0AAN0J9D3</accession>
<dbReference type="PANTHER" id="PTHR24346:SF45">
    <property type="entry name" value="PROTEIN KINASE DOMAIN-CONTAINING PROTEIN"/>
    <property type="match status" value="1"/>
</dbReference>
<dbReference type="FunFam" id="1.10.510.10:FF:000571">
    <property type="entry name" value="Maternal embryonic leucine zipper kinase"/>
    <property type="match status" value="1"/>
</dbReference>
<feature type="compositionally biased region" description="Polar residues" evidence="10">
    <location>
        <begin position="427"/>
        <end position="438"/>
    </location>
</feature>
<evidence type="ECO:0000256" key="7">
    <source>
        <dbReference type="ARBA" id="ARBA00047899"/>
    </source>
</evidence>
<organism evidence="12 13">
    <name type="scientific">Amphimedon queenslandica</name>
    <name type="common">Sponge</name>
    <dbReference type="NCBI Taxonomy" id="400682"/>
    <lineage>
        <taxon>Eukaryota</taxon>
        <taxon>Metazoa</taxon>
        <taxon>Porifera</taxon>
        <taxon>Demospongiae</taxon>
        <taxon>Heteroscleromorpha</taxon>
        <taxon>Haplosclerida</taxon>
        <taxon>Niphatidae</taxon>
        <taxon>Amphimedon</taxon>
    </lineage>
</organism>
<dbReference type="GO" id="GO:0035556">
    <property type="term" value="P:intracellular signal transduction"/>
    <property type="evidence" value="ECO:0007669"/>
    <property type="project" value="TreeGrafter"/>
</dbReference>
<feature type="compositionally biased region" description="Low complexity" evidence="10">
    <location>
        <begin position="377"/>
        <end position="391"/>
    </location>
</feature>
<dbReference type="SUPFAM" id="SSF56112">
    <property type="entry name" value="Protein kinase-like (PK-like)"/>
    <property type="match status" value="1"/>
</dbReference>
<protein>
    <recommendedName>
        <fullName evidence="1">non-specific serine/threonine protein kinase</fullName>
        <ecNumber evidence="1">2.7.11.1</ecNumber>
    </recommendedName>
</protein>
<keyword evidence="2" id="KW-0723">Serine/threonine-protein kinase</keyword>